<reference evidence="4" key="1">
    <citation type="submission" date="2022-07" db="EMBL/GenBank/DDBJ databases">
        <title>Draft genome sequence of Zalerion maritima ATCC 34329, a (micro)plastics degrading marine fungus.</title>
        <authorList>
            <person name="Paco A."/>
            <person name="Goncalves M.F.M."/>
            <person name="Rocha-Santos T.A.P."/>
            <person name="Alves A."/>
        </authorList>
    </citation>
    <scope>NUCLEOTIDE SEQUENCE</scope>
    <source>
        <strain evidence="4">ATCC 34329</strain>
    </source>
</reference>
<dbReference type="Proteomes" id="UP001201980">
    <property type="component" value="Unassembled WGS sequence"/>
</dbReference>
<comment type="caution">
    <text evidence="4">The sequence shown here is derived from an EMBL/GenBank/DDBJ whole genome shotgun (WGS) entry which is preliminary data.</text>
</comment>
<organism evidence="4 5">
    <name type="scientific">Zalerion maritima</name>
    <dbReference type="NCBI Taxonomy" id="339359"/>
    <lineage>
        <taxon>Eukaryota</taxon>
        <taxon>Fungi</taxon>
        <taxon>Dikarya</taxon>
        <taxon>Ascomycota</taxon>
        <taxon>Pezizomycotina</taxon>
        <taxon>Sordariomycetes</taxon>
        <taxon>Lulworthiomycetidae</taxon>
        <taxon>Lulworthiales</taxon>
        <taxon>Lulworthiaceae</taxon>
        <taxon>Zalerion</taxon>
    </lineage>
</organism>
<dbReference type="GO" id="GO:0007165">
    <property type="term" value="P:signal transduction"/>
    <property type="evidence" value="ECO:0007669"/>
    <property type="project" value="UniProtKB-ARBA"/>
</dbReference>
<evidence type="ECO:0000259" key="3">
    <source>
        <dbReference type="PROSITE" id="PS50018"/>
    </source>
</evidence>
<keyword evidence="1" id="KW-0343">GTPase activation</keyword>
<dbReference type="InterPro" id="IPR023152">
    <property type="entry name" value="RasGAP_CS"/>
</dbReference>
<dbReference type="SUPFAM" id="SSF48350">
    <property type="entry name" value="GTPase activation domain, GAP"/>
    <property type="match status" value="1"/>
</dbReference>
<dbReference type="Pfam" id="PF13716">
    <property type="entry name" value="CRAL_TRIO_2"/>
    <property type="match status" value="1"/>
</dbReference>
<keyword evidence="5" id="KW-1185">Reference proteome</keyword>
<dbReference type="InterPro" id="IPR008936">
    <property type="entry name" value="Rho_GTPase_activation_prot"/>
</dbReference>
<dbReference type="InterPro" id="IPR011993">
    <property type="entry name" value="PH-like_dom_sf"/>
</dbReference>
<dbReference type="InterPro" id="IPR054071">
    <property type="entry name" value="PH_NF1"/>
</dbReference>
<dbReference type="Gene3D" id="3.40.525.10">
    <property type="entry name" value="CRAL-TRIO lipid binding domain"/>
    <property type="match status" value="1"/>
</dbReference>
<protein>
    <submittedName>
        <fullName evidence="4">GTPase-activator protein for ras-like GTPase</fullName>
    </submittedName>
</protein>
<dbReference type="InterPro" id="IPR036865">
    <property type="entry name" value="CRAL-TRIO_dom_sf"/>
</dbReference>
<dbReference type="SUPFAM" id="SSF48371">
    <property type="entry name" value="ARM repeat"/>
    <property type="match status" value="2"/>
</dbReference>
<gene>
    <name evidence="4" type="ORF">MKZ38_007625</name>
</gene>
<evidence type="ECO:0000313" key="5">
    <source>
        <dbReference type="Proteomes" id="UP001201980"/>
    </source>
</evidence>
<dbReference type="InterPro" id="IPR039360">
    <property type="entry name" value="Ras_GTPase"/>
</dbReference>
<dbReference type="CDD" id="cd05392">
    <property type="entry name" value="RasGAP_Neurofibromin_like"/>
    <property type="match status" value="1"/>
</dbReference>
<evidence type="ECO:0000256" key="1">
    <source>
        <dbReference type="ARBA" id="ARBA00022468"/>
    </source>
</evidence>
<name>A0AAD5WY26_9PEZI</name>
<dbReference type="GO" id="GO:0005096">
    <property type="term" value="F:GTPase activator activity"/>
    <property type="evidence" value="ECO:0007669"/>
    <property type="project" value="UniProtKB-KW"/>
</dbReference>
<dbReference type="Gene3D" id="2.30.29.30">
    <property type="entry name" value="Pleckstrin-homology domain (PH domain)/Phosphotyrosine-binding domain (PTB)"/>
    <property type="match status" value="1"/>
</dbReference>
<dbReference type="PANTHER" id="PTHR10194:SF142">
    <property type="entry name" value="NEUROFIBROMIN"/>
    <property type="match status" value="1"/>
</dbReference>
<dbReference type="Gene3D" id="1.10.506.10">
    <property type="entry name" value="GTPase Activation - p120gap, domain 1"/>
    <property type="match status" value="2"/>
</dbReference>
<dbReference type="Pfam" id="PF21877">
    <property type="entry name" value="PH_NF1"/>
    <property type="match status" value="1"/>
</dbReference>
<dbReference type="InterPro" id="IPR001251">
    <property type="entry name" value="CRAL-TRIO_dom"/>
</dbReference>
<dbReference type="PROSITE" id="PS00509">
    <property type="entry name" value="RAS_GTPASE_ACTIV_1"/>
    <property type="match status" value="1"/>
</dbReference>
<dbReference type="PANTHER" id="PTHR10194">
    <property type="entry name" value="RAS GTPASE-ACTIVATING PROTEINS"/>
    <property type="match status" value="1"/>
</dbReference>
<keyword evidence="2" id="KW-0597">Phosphoprotein</keyword>
<proteinExistence type="predicted"/>
<dbReference type="InterPro" id="IPR001936">
    <property type="entry name" value="RasGAP_dom"/>
</dbReference>
<dbReference type="EMBL" id="JAKWBI020000004">
    <property type="protein sequence ID" value="KAJ2907110.1"/>
    <property type="molecule type" value="Genomic_DNA"/>
</dbReference>
<dbReference type="PROSITE" id="PS50018">
    <property type="entry name" value="RAS_GTPASE_ACTIV_2"/>
    <property type="match status" value="1"/>
</dbReference>
<dbReference type="SMART" id="SM00323">
    <property type="entry name" value="RasGAP"/>
    <property type="match status" value="1"/>
</dbReference>
<evidence type="ECO:0000256" key="2">
    <source>
        <dbReference type="ARBA" id="ARBA00022553"/>
    </source>
</evidence>
<sequence>MLSLRRPSFQLPTSYDKQACQLDDTVARSDNWCLDCNKQKQLPSPCCHFYPLVRSRKSALGSQQLLLPQSSSPPPSPAVLDLRKSPCEALVERPLKNTTTMSTDSSLVGCLVERLTTRLPHRTGNLLDLGNDDIVAITRSTLVKISATSVTLVLGCLLSLLEDLGRNYKQASSQPPHILLSELHVLFLLSECCNANWDAVRRRATGLKDEDVDLEDDSWTSDVRATRAVPLPLDHDMVLRIFEILKTIVEPIPDGYVLPNRTILGDADPRKGAITEAHEARLNRDPNMALDADELLEMYRTELDASIKSITQFVTASTWSTAFEYFRNIIYAVRSTAQAQGGALVTLPPGDDERAALIMLRLACFFWVDGQKLAHLIQELCSSFLHFRRGFQNTVAIVTPLVISRWLERNPDEFVRLHLSRKRLDPSADTLFDMTQTVIDNGRRRAVLFPLQTTLLFLIPDVFEVASNLRDAKSASLQKKVSFLDGLRKGLKNRNESAAYCLVSILRAARHFHVESESAMISYAMDVQDEVRDAVFRRYPPSVEATMFDQDLMTAAFVSLTHLSFDSSVENLTATCLASNAPQTFKFAIVQGCSYFARLPDADDYQRLYTAVSSYIQTQLKTMTTLSKDLYSGSADTQRMMEKKASPYCIICSILDFLDAHPMTLFEGPPEDPLESEMFYEANFESFMSCMITANDNVRRRAANVARELLANEDLLLKLRESKCLDLKAFKHNFWRRSSMVLMTMCDNIATQGRDAGLKSIHSYLETRLLLLDCIHELSQLPDEIPERTATSTKLETLFLVSLCAADVETCQLVTACIHLFLEECRKIDTASEGPKSSSTLIRNGDVFREIASRSFRFTGLVAFQTRIRTLLRKMQYPSMGILDAWEVAFDRWLHLSKEVSSLPMEQVQEVTLAEWRNFSGFLASLGGVCTADQASTLEEPTISGLRWIDKVFSDTYEEALLVRFLKVSIQLLACSNVKVREAMRQVLSVEVSSTLFQPLFKAIEMELDVLFSGSLETSGRGQDSEIIFAEQAASLLRALVERLVTPADLGAASSIHLGQLTLNFAKFLDGVLDSSNSLRVKIKVCQLCEAVTKRKEHLNLRDDVRIRNQLLEHIYNWIARPRSPRVDMLSNGRQDELSRVQKDLDKACLRSLADLTYRLPLQPGDGQNDASTNELKSQMFHSYFNRFLSLLNHEPPEPNRTDFGSSSMRDDTASTSELAIAILSNLLSANIDVGLKHSLNIGYHENVEIRTAFVKVLHNILVQGAEFSNLSDAAVTEKYDELLELLTHDTTLAAAMSAVCPSQEVDELTMSLLSIYETRGRTFELVEELVKQEVEETENESELYRRTCVATKMLSVYGKWKGQGYLKQTLQKVIERLMITSNDLDLEMDPERVGTKEELQKNTLQLCIVAKVFIDDICASSATIPTSFRKICSIISEAVVDRFPEAKYTAVGAFIFLRFFCPAIVAPDVEGLVANPPSKEMRRGLLLIAKIVQNLANNVLFGAKEPYMFPLNEFLAQHIYRITAFLREISVLPNSTDPPQIPTESFDFGSCVALHRFLYDHWDQVRQRLVSQERRDFVRSPGEAPRGRSPVLEPLRTLITNLGPPPLAITWNRPQVSINTPPSYSRFQNFMLKHASRSAESFGTARAVYDGGESKDGLSIICIILRNIDSESIEYETLIYCYLRIASRLWHKRFGLLIDATCYNGQNEPQDELFKKLELLTPTEISRQLSKIYVYNMNSAFRKCFRRMLKISTKNDKSVFHPRNVDYHLIGSLQDLQAHFHLSQLHLPKETISVVTDTRYVFQPITRLSKTKGKIDVIIKVGSQFVQITTAKKQEVHQQYRLSTTVNDIFRLGEVDEAPTSIQTEDDSAFGLRTDNGKIVMYFTSPKKLDVLQAVRGAKQKCKETRALKPYERLIRPQDVPGTLLNLALTNLASPDPVLRLSSYNLLGSLCRTFNFSAASKLMCTNDVSVPLDPSRFIIGISKQLAVAEPQLTSDFLNEFFVGWESFSDYQKPLSLAYMAPWLPGLRTALLPSETEGEKGREKIAIIFRKLITVAITDPSLSFTMEQIVWPAIYQDEVLLEIFLDEVLKIAQPLNLQDERLENLTSVVAAIGTITLRGKIVSRLKKALNRSSLRPTKYLPDNAVWPEICVLLHFAVSLSFDNGVQAQLYLPEIFHVVTMLANTGSSDVRLLVHRLLINSIHSACTSFSLDEARLNKLRGTLESLSESRSDIFSTPTVFIRDGASMSTTQESGPSLSSTENLATLMFEVCSVAATSVDMANAWRARWMSLVASTAFQNNPSIQPRAFTVMGCLAREEVDDDLLYQVLVALRNSVGRFGEDSNSDMLVSIVTSLSKMMAKLQSASRYGLQLFWLAMSLLRLVPASLFNCAAAFLESVLTNIGTSTDMRGEKMVPCLLQGRSALEEAAIPLDNAYGIVFNPQNFHHAVCATLVRGLTDTVTKATALRVLSAFLEMTTSGSYSPTKGVSSRASSMASAVAGSPYMSLILSRAVTHEELKESLWVAGINPGSFSLHNIWSMRDVATMGDKDLLLNEAIGLIDFQYLEDAVQNRALQWLNELAVSRPDVMVYLCSPIMGILDDILLHCQNSSTLESAHALLQTLTSSAKYQHALDSGTEKLHDMLDDMGFSGLWRSCSFNQSYEPDKQCFLLTEKLIERRRSEMQRHRMGHRQFLEHFGKHRMKRWMIATAARTPQQPPGARRWGVEVLHVVDDTGGEDWAGRLAEWMRTRAIIE</sequence>
<dbReference type="Pfam" id="PF00616">
    <property type="entry name" value="RasGAP"/>
    <property type="match status" value="1"/>
</dbReference>
<feature type="domain" description="Ras-GAP" evidence="3">
    <location>
        <begin position="1305"/>
        <end position="1498"/>
    </location>
</feature>
<dbReference type="InterPro" id="IPR016024">
    <property type="entry name" value="ARM-type_fold"/>
</dbReference>
<accession>A0AAD5WY26</accession>
<evidence type="ECO:0000313" key="4">
    <source>
        <dbReference type="EMBL" id="KAJ2907110.1"/>
    </source>
</evidence>